<name>A0A2A9DPD8_9CORY</name>
<gene>
    <name evidence="3" type="ORF">ATK06_0858</name>
</gene>
<dbReference type="STRING" id="1724.GCA_001044175_02469"/>
<comment type="caution">
    <text evidence="3">The sequence shown here is derived from an EMBL/GenBank/DDBJ whole genome shotgun (WGS) entry which is preliminary data.</text>
</comment>
<dbReference type="OrthoDB" id="4266126at2"/>
<dbReference type="InterPro" id="IPR026004">
    <property type="entry name" value="Septum_form"/>
</dbReference>
<keyword evidence="4" id="KW-1185">Reference proteome</keyword>
<evidence type="ECO:0000313" key="4">
    <source>
        <dbReference type="Proteomes" id="UP000221653"/>
    </source>
</evidence>
<accession>A0A2A9DPD8</accession>
<dbReference type="AlphaFoldDB" id="A0A2A9DPD8"/>
<organism evidence="3 4">
    <name type="scientific">Corynebacterium renale</name>
    <dbReference type="NCBI Taxonomy" id="1724"/>
    <lineage>
        <taxon>Bacteria</taxon>
        <taxon>Bacillati</taxon>
        <taxon>Actinomycetota</taxon>
        <taxon>Actinomycetes</taxon>
        <taxon>Mycobacteriales</taxon>
        <taxon>Corynebacteriaceae</taxon>
        <taxon>Corynebacterium</taxon>
    </lineage>
</organism>
<evidence type="ECO:0000313" key="3">
    <source>
        <dbReference type="EMBL" id="PFG27779.1"/>
    </source>
</evidence>
<evidence type="ECO:0000259" key="2">
    <source>
        <dbReference type="Pfam" id="PF13845"/>
    </source>
</evidence>
<proteinExistence type="predicted"/>
<dbReference type="Proteomes" id="UP000221653">
    <property type="component" value="Unassembled WGS sequence"/>
</dbReference>
<keyword evidence="1" id="KW-1133">Transmembrane helix</keyword>
<reference evidence="3 4" key="1">
    <citation type="submission" date="2017-10" db="EMBL/GenBank/DDBJ databases">
        <title>Sequencing the genomes of 1000 actinobacteria strains.</title>
        <authorList>
            <person name="Klenk H.-P."/>
        </authorList>
    </citation>
    <scope>NUCLEOTIDE SEQUENCE [LARGE SCALE GENOMIC DNA]</scope>
    <source>
        <strain evidence="3 4">DSM 20688</strain>
    </source>
</reference>
<dbReference type="EMBL" id="PDJF01000001">
    <property type="protein sequence ID" value="PFG27779.1"/>
    <property type="molecule type" value="Genomic_DNA"/>
</dbReference>
<feature type="transmembrane region" description="Helical" evidence="1">
    <location>
        <begin position="32"/>
        <end position="52"/>
    </location>
</feature>
<evidence type="ECO:0000256" key="1">
    <source>
        <dbReference type="SAM" id="Phobius"/>
    </source>
</evidence>
<dbReference type="Pfam" id="PF13845">
    <property type="entry name" value="Septum_form"/>
    <property type="match status" value="1"/>
</dbReference>
<feature type="domain" description="Septum formation-related" evidence="2">
    <location>
        <begin position="82"/>
        <end position="307"/>
    </location>
</feature>
<keyword evidence="1" id="KW-0812">Transmembrane</keyword>
<dbReference type="RefSeq" id="WP_083986142.1">
    <property type="nucleotide sequence ID" value="NZ_LDYE01000009.1"/>
</dbReference>
<protein>
    <submittedName>
        <fullName evidence="3">Putative regulator of septum formation</fullName>
    </submittedName>
</protein>
<keyword evidence="1" id="KW-0472">Membrane</keyword>
<sequence length="346" mass="36820">MTSPSEGPAGFDGPLSNELPARSTTWRSAQGVRALFVGAAVAAVFGISFGAFSGGETTTASSTETTTTTQTLDVAPFTTADQGACLTWDITETGDVTNFQQAACEQPHRFEVSTRENLGTYPSSEFGANAPMPDVTRQAQLREELCRTATINYLDGHFDPVGKYSIASILPPAEWWAQGDRTMLCGVQSTNDTGNPQLTRGEAGKQDQSRVAEAGQCVAVDKAQAMHIVDCGQDHQLEVTALVNLAPVFPDHTPSIEEQDNHLRGVCTQAAIDYLGSEEALYRSTLQPFWTTQGADSWDAGSRSANCALVFAGQGGFATLTGSAPQMLIDGQPPAPQPDRRPLREG</sequence>